<feature type="region of interest" description="Disordered" evidence="6">
    <location>
        <begin position="108"/>
        <end position="180"/>
    </location>
</feature>
<evidence type="ECO:0000313" key="9">
    <source>
        <dbReference type="Proteomes" id="UP000502248"/>
    </source>
</evidence>
<keyword evidence="3 7" id="KW-0812">Transmembrane</keyword>
<evidence type="ECO:0000256" key="2">
    <source>
        <dbReference type="ARBA" id="ARBA00022475"/>
    </source>
</evidence>
<dbReference type="GO" id="GO:0044781">
    <property type="term" value="P:bacterial-type flagellum organization"/>
    <property type="evidence" value="ECO:0007669"/>
    <property type="project" value="InterPro"/>
</dbReference>
<evidence type="ECO:0000256" key="1">
    <source>
        <dbReference type="ARBA" id="ARBA00004236"/>
    </source>
</evidence>
<keyword evidence="8" id="KW-0282">Flagellum</keyword>
<evidence type="ECO:0000256" key="6">
    <source>
        <dbReference type="SAM" id="MobiDB-lite"/>
    </source>
</evidence>
<evidence type="ECO:0000256" key="4">
    <source>
        <dbReference type="ARBA" id="ARBA00022989"/>
    </source>
</evidence>
<keyword evidence="2" id="KW-1003">Cell membrane</keyword>
<dbReference type="RefSeq" id="WP_169279663.1">
    <property type="nucleotide sequence ID" value="NZ_CP051680.1"/>
</dbReference>
<keyword evidence="4 7" id="KW-1133">Transmembrane helix</keyword>
<dbReference type="GO" id="GO:0016020">
    <property type="term" value="C:membrane"/>
    <property type="evidence" value="ECO:0007669"/>
    <property type="project" value="InterPro"/>
</dbReference>
<feature type="transmembrane region" description="Helical" evidence="7">
    <location>
        <begin position="21"/>
        <end position="43"/>
    </location>
</feature>
<keyword evidence="8" id="KW-0969">Cilium</keyword>
<organism evidence="8 9">
    <name type="scientific">Cohnella herbarum</name>
    <dbReference type="NCBI Taxonomy" id="2728023"/>
    <lineage>
        <taxon>Bacteria</taxon>
        <taxon>Bacillati</taxon>
        <taxon>Bacillota</taxon>
        <taxon>Bacilli</taxon>
        <taxon>Bacillales</taxon>
        <taxon>Paenibacillaceae</taxon>
        <taxon>Cohnella</taxon>
    </lineage>
</organism>
<keyword evidence="9" id="KW-1185">Reference proteome</keyword>
<keyword evidence="5 7" id="KW-0472">Membrane</keyword>
<proteinExistence type="predicted"/>
<sequence>MRSYGLVEEVPKVGSASAWDLIWVLFVLGIIIGLIVLILRFFAKRNRGWGMNRSLRPLGGFPLGTNKSMQIVEWNGRIYVLGVGDDVTLIESITEPEVVAALLAEHDSNTANTGPSMPDWLRKWAGRNNPPNDENSSNQSGNDVSFEQTLENRLRQLSERRQKVEQLLEDSRSGDRTDKR</sequence>
<reference evidence="8 9" key="1">
    <citation type="submission" date="2020-04" db="EMBL/GenBank/DDBJ databases">
        <title>Genome sequencing of novel species.</title>
        <authorList>
            <person name="Heo J."/>
            <person name="Kim S.-J."/>
            <person name="Kim J.-S."/>
            <person name="Hong S.-B."/>
            <person name="Kwon S.-W."/>
        </authorList>
    </citation>
    <scope>NUCLEOTIDE SEQUENCE [LARGE SCALE GENOMIC DNA]</scope>
    <source>
        <strain evidence="8 9">MFER-1</strain>
    </source>
</reference>
<feature type="compositionally biased region" description="Basic and acidic residues" evidence="6">
    <location>
        <begin position="150"/>
        <end position="180"/>
    </location>
</feature>
<gene>
    <name evidence="8" type="ORF">HH215_09380</name>
</gene>
<evidence type="ECO:0000313" key="8">
    <source>
        <dbReference type="EMBL" id="QJD83368.1"/>
    </source>
</evidence>
<keyword evidence="8" id="KW-0966">Cell projection</keyword>
<dbReference type="AlphaFoldDB" id="A0A7Z2VHM4"/>
<accession>A0A7Z2VHM4</accession>
<dbReference type="EMBL" id="CP051680">
    <property type="protein sequence ID" value="QJD83368.1"/>
    <property type="molecule type" value="Genomic_DNA"/>
</dbReference>
<dbReference type="Pfam" id="PF04347">
    <property type="entry name" value="FliO"/>
    <property type="match status" value="1"/>
</dbReference>
<comment type="subcellular location">
    <subcellularLocation>
        <location evidence="1">Cell membrane</location>
    </subcellularLocation>
</comment>
<evidence type="ECO:0000256" key="7">
    <source>
        <dbReference type="SAM" id="Phobius"/>
    </source>
</evidence>
<evidence type="ECO:0000256" key="3">
    <source>
        <dbReference type="ARBA" id="ARBA00022692"/>
    </source>
</evidence>
<dbReference type="Proteomes" id="UP000502248">
    <property type="component" value="Chromosome"/>
</dbReference>
<feature type="compositionally biased region" description="Polar residues" evidence="6">
    <location>
        <begin position="129"/>
        <end position="149"/>
    </location>
</feature>
<evidence type="ECO:0000256" key="5">
    <source>
        <dbReference type="ARBA" id="ARBA00023136"/>
    </source>
</evidence>
<dbReference type="InterPro" id="IPR022781">
    <property type="entry name" value="Flagellar_biosynth_FliO"/>
</dbReference>
<protein>
    <submittedName>
        <fullName evidence="8">Flagellar protein</fullName>
    </submittedName>
</protein>
<name>A0A7Z2VHM4_9BACL</name>
<dbReference type="KEGG" id="cheb:HH215_09380"/>